<evidence type="ECO:0000313" key="1">
    <source>
        <dbReference type="EMBL" id="KAK3046037.1"/>
    </source>
</evidence>
<dbReference type="Proteomes" id="UP001186974">
    <property type="component" value="Unassembled WGS sequence"/>
</dbReference>
<accession>A0ACC3CWN9</accession>
<protein>
    <submittedName>
        <fullName evidence="1">Uncharacterized protein</fullName>
    </submittedName>
</protein>
<comment type="caution">
    <text evidence="1">The sequence shown here is derived from an EMBL/GenBank/DDBJ whole genome shotgun (WGS) entry which is preliminary data.</text>
</comment>
<proteinExistence type="predicted"/>
<gene>
    <name evidence="1" type="ORF">LTS18_013484</name>
</gene>
<evidence type="ECO:0000313" key="2">
    <source>
        <dbReference type="Proteomes" id="UP001186974"/>
    </source>
</evidence>
<keyword evidence="2" id="KW-1185">Reference proteome</keyword>
<name>A0ACC3CWN9_9PEZI</name>
<organism evidence="1 2">
    <name type="scientific">Coniosporium uncinatum</name>
    <dbReference type="NCBI Taxonomy" id="93489"/>
    <lineage>
        <taxon>Eukaryota</taxon>
        <taxon>Fungi</taxon>
        <taxon>Dikarya</taxon>
        <taxon>Ascomycota</taxon>
        <taxon>Pezizomycotina</taxon>
        <taxon>Dothideomycetes</taxon>
        <taxon>Dothideomycetes incertae sedis</taxon>
        <taxon>Coniosporium</taxon>
    </lineage>
</organism>
<sequence>MTQSMTPMEDAIRSKITARLNPSTLEIKNNSHLHSHHRAMAGSTSKETHFEVLITSEEFKALSQVKRHQMVYKLLGDELAAQGGIHALELTTWTPEQEKAKRGQSA</sequence>
<reference evidence="1" key="1">
    <citation type="submission" date="2024-09" db="EMBL/GenBank/DDBJ databases">
        <title>Black Yeasts Isolated from many extreme environments.</title>
        <authorList>
            <person name="Coleine C."/>
            <person name="Stajich J.E."/>
            <person name="Selbmann L."/>
        </authorList>
    </citation>
    <scope>NUCLEOTIDE SEQUENCE</scope>
    <source>
        <strain evidence="1">CCFEE 5737</strain>
    </source>
</reference>
<dbReference type="EMBL" id="JAWDJW010010507">
    <property type="protein sequence ID" value="KAK3046037.1"/>
    <property type="molecule type" value="Genomic_DNA"/>
</dbReference>